<feature type="chain" id="PRO_5008077388" evidence="2">
    <location>
        <begin position="23"/>
        <end position="286"/>
    </location>
</feature>
<reference evidence="3 4" key="1">
    <citation type="submission" date="2006-10" db="EMBL/GenBank/DDBJ databases">
        <title>The Genome Sequence of Batrachochytrium dendrobatidis JEL423.</title>
        <authorList>
            <consortium name="The Broad Institute Genome Sequencing Platform"/>
            <person name="Birren B."/>
            <person name="Lander E."/>
            <person name="Galagan J."/>
            <person name="Cuomo C."/>
            <person name="Devon K."/>
            <person name="Jaffe D."/>
            <person name="Butler J."/>
            <person name="Alvarez P."/>
            <person name="Gnerre S."/>
            <person name="Grabherr M."/>
            <person name="Kleber M."/>
            <person name="Mauceli E."/>
            <person name="Brockman W."/>
            <person name="Young S."/>
            <person name="LaButti K."/>
            <person name="Sykes S."/>
            <person name="DeCaprio D."/>
            <person name="Crawford M."/>
            <person name="Koehrsen M."/>
            <person name="Engels R."/>
            <person name="Montgomery P."/>
            <person name="Pearson M."/>
            <person name="Howarth C."/>
            <person name="Larson L."/>
            <person name="White J."/>
            <person name="O'Leary S."/>
            <person name="Kodira C."/>
            <person name="Zeng Q."/>
            <person name="Yandava C."/>
            <person name="Alvarado L."/>
            <person name="Longcore J."/>
            <person name="James T."/>
        </authorList>
    </citation>
    <scope>NUCLEOTIDE SEQUENCE [LARGE SCALE GENOMIC DNA]</scope>
    <source>
        <strain evidence="3 4">JEL423</strain>
    </source>
</reference>
<evidence type="ECO:0000256" key="1">
    <source>
        <dbReference type="SAM" id="MobiDB-lite"/>
    </source>
</evidence>
<keyword evidence="2" id="KW-0732">Signal</keyword>
<feature type="region of interest" description="Disordered" evidence="1">
    <location>
        <begin position="217"/>
        <end position="286"/>
    </location>
</feature>
<dbReference type="EMBL" id="DS022300">
    <property type="protein sequence ID" value="OAJ36162.1"/>
    <property type="molecule type" value="Genomic_DNA"/>
</dbReference>
<evidence type="ECO:0000313" key="4">
    <source>
        <dbReference type="Proteomes" id="UP000077115"/>
    </source>
</evidence>
<feature type="signal peptide" evidence="2">
    <location>
        <begin position="1"/>
        <end position="22"/>
    </location>
</feature>
<gene>
    <name evidence="3" type="ORF">BDEG_20364</name>
</gene>
<sequence length="286" mass="29848">MLLQSAFSFIAAFILTTSSVSALPKGAPKCVINSDVISKAHKHPDDPTLGYGLDVKVSGSSFEITVTSSNGRKDFQGILMYIESVDKPKFHMGKFQVDTNNFRFQQQSICDAAGIQGSNEATVTHANPSKKPLGSTKFIWTPNPEDLQVSGETKIHVAVADNDGDSPSTSPPRFMSFQVPINFKTGGNPTTTVTVTVAPPAGATVVTTTRRVIKCMPKSHRMPPVPAQTPKPIATPTPPAAPPAYPAPPAPPAPPAEPPAAPPAYPAPPAPPAYPAAPAPPAAGGY</sequence>
<proteinExistence type="predicted"/>
<accession>A0A177W8X8</accession>
<evidence type="ECO:0000313" key="3">
    <source>
        <dbReference type="EMBL" id="OAJ36162.1"/>
    </source>
</evidence>
<name>A0A177W8X8_BATDL</name>
<evidence type="ECO:0000256" key="2">
    <source>
        <dbReference type="SAM" id="SignalP"/>
    </source>
</evidence>
<dbReference type="AlphaFoldDB" id="A0A177W8X8"/>
<reference evidence="3 4" key="2">
    <citation type="submission" date="2016-05" db="EMBL/GenBank/DDBJ databases">
        <title>Lineage-specific infection strategies underlie the spectrum of fungal disease in amphibians.</title>
        <authorList>
            <person name="Cuomo C.A."/>
            <person name="Farrer R.A."/>
            <person name="James T."/>
            <person name="Longcore J."/>
            <person name="Birren B."/>
        </authorList>
    </citation>
    <scope>NUCLEOTIDE SEQUENCE [LARGE SCALE GENOMIC DNA]</scope>
    <source>
        <strain evidence="3 4">JEL423</strain>
    </source>
</reference>
<dbReference type="Proteomes" id="UP000077115">
    <property type="component" value="Unassembled WGS sequence"/>
</dbReference>
<organism evidence="3 4">
    <name type="scientific">Batrachochytrium dendrobatidis (strain JEL423)</name>
    <dbReference type="NCBI Taxonomy" id="403673"/>
    <lineage>
        <taxon>Eukaryota</taxon>
        <taxon>Fungi</taxon>
        <taxon>Fungi incertae sedis</taxon>
        <taxon>Chytridiomycota</taxon>
        <taxon>Chytridiomycota incertae sedis</taxon>
        <taxon>Chytridiomycetes</taxon>
        <taxon>Rhizophydiales</taxon>
        <taxon>Rhizophydiales incertae sedis</taxon>
        <taxon>Batrachochytrium</taxon>
    </lineage>
</organism>
<feature type="compositionally biased region" description="Pro residues" evidence="1">
    <location>
        <begin position="223"/>
        <end position="286"/>
    </location>
</feature>
<dbReference type="OrthoDB" id="2157874at2759"/>
<protein>
    <submittedName>
        <fullName evidence="3">Uncharacterized protein</fullName>
    </submittedName>
</protein>
<dbReference type="VEuPathDB" id="FungiDB:BDEG_20364"/>